<dbReference type="PANTHER" id="PTHR44936:SF10">
    <property type="entry name" value="SENSOR PROTEIN RSTB"/>
    <property type="match status" value="1"/>
</dbReference>
<evidence type="ECO:0000256" key="3">
    <source>
        <dbReference type="ARBA" id="ARBA00012438"/>
    </source>
</evidence>
<feature type="domain" description="Histidine kinase" evidence="11">
    <location>
        <begin position="231"/>
        <end position="437"/>
    </location>
</feature>
<feature type="transmembrane region" description="Helical" evidence="10">
    <location>
        <begin position="16"/>
        <end position="37"/>
    </location>
</feature>
<dbReference type="SUPFAM" id="SSF55874">
    <property type="entry name" value="ATPase domain of HSP90 chaperone/DNA topoisomerase II/histidine kinase"/>
    <property type="match status" value="1"/>
</dbReference>
<dbReference type="PROSITE" id="PS50109">
    <property type="entry name" value="HIS_KIN"/>
    <property type="match status" value="1"/>
</dbReference>
<dbReference type="SUPFAM" id="SSF47384">
    <property type="entry name" value="Homodimeric domain of signal transducing histidine kinase"/>
    <property type="match status" value="1"/>
</dbReference>
<dbReference type="SMART" id="SM00388">
    <property type="entry name" value="HisKA"/>
    <property type="match status" value="1"/>
</dbReference>
<comment type="caution">
    <text evidence="12">The sequence shown here is derived from an EMBL/GenBank/DDBJ whole genome shotgun (WGS) entry which is preliminary data.</text>
</comment>
<dbReference type="InterPro" id="IPR004358">
    <property type="entry name" value="Sig_transdc_His_kin-like_C"/>
</dbReference>
<keyword evidence="8 12" id="KW-0418">Kinase</keyword>
<dbReference type="GO" id="GO:0000155">
    <property type="term" value="F:phosphorelay sensor kinase activity"/>
    <property type="evidence" value="ECO:0007669"/>
    <property type="project" value="InterPro"/>
</dbReference>
<accession>A0A2R5FB05</accession>
<dbReference type="Gene3D" id="3.30.565.10">
    <property type="entry name" value="Histidine kinase-like ATPase, C-terminal domain"/>
    <property type="match status" value="1"/>
</dbReference>
<keyword evidence="6 12" id="KW-0808">Transferase</keyword>
<dbReference type="InterPro" id="IPR050980">
    <property type="entry name" value="2C_sensor_his_kinase"/>
</dbReference>
<dbReference type="SMART" id="SM00387">
    <property type="entry name" value="HATPase_c"/>
    <property type="match status" value="1"/>
</dbReference>
<dbReference type="InterPro" id="IPR036097">
    <property type="entry name" value="HisK_dim/P_sf"/>
</dbReference>
<feature type="transmembrane region" description="Helical" evidence="10">
    <location>
        <begin position="43"/>
        <end position="64"/>
    </location>
</feature>
<dbReference type="InterPro" id="IPR003661">
    <property type="entry name" value="HisK_dim/P_dom"/>
</dbReference>
<keyword evidence="13" id="KW-1185">Reference proteome</keyword>
<evidence type="ECO:0000256" key="10">
    <source>
        <dbReference type="SAM" id="Phobius"/>
    </source>
</evidence>
<dbReference type="InterPro" id="IPR005467">
    <property type="entry name" value="His_kinase_dom"/>
</dbReference>
<evidence type="ECO:0000256" key="6">
    <source>
        <dbReference type="ARBA" id="ARBA00022679"/>
    </source>
</evidence>
<keyword evidence="4" id="KW-1003">Cell membrane</keyword>
<evidence type="ECO:0000256" key="7">
    <source>
        <dbReference type="ARBA" id="ARBA00022741"/>
    </source>
</evidence>
<evidence type="ECO:0000256" key="9">
    <source>
        <dbReference type="ARBA" id="ARBA00022840"/>
    </source>
</evidence>
<dbReference type="CDD" id="cd00082">
    <property type="entry name" value="HisKA"/>
    <property type="match status" value="1"/>
</dbReference>
<keyword evidence="9" id="KW-0067">ATP-binding</keyword>
<evidence type="ECO:0000256" key="4">
    <source>
        <dbReference type="ARBA" id="ARBA00022475"/>
    </source>
</evidence>
<dbReference type="Proteomes" id="UP000245081">
    <property type="component" value="Unassembled WGS sequence"/>
</dbReference>
<sequence>MNPLANAPLTNLRRLFWLRTLMAGVIGIAAWAAMTMFEVTLKPGVIIGALVLMSALNTFTWWRLRRPLPVGHLEMLTQLLLDMAILTGLFFETGGYTNPFVWMYLLPLAVAAVSLSWRQTWLVAALSIACYSTLMFWYEPLPIMQMDMSGMDMANMTAEQHMQMMHGHHESGFSLHLLGMWAGFVVSAGVIAFFVERMGRSLREYDQLIAQTREKALESERMLALATLATAAAHELGTPLSTMAVVAGEMADDCAEQPQLAQSVALLRSQIDRCKTILTSITASAGQQRAEGGRRQALDDFLSGIVSGWQDTRPATRFECRLHGPLPAPVIAVDRTLGQALVNLLDNAADASPEQIELDGEWTPTDLNLTLRDHGPGLSPEAESRIGTPFFTTKEDSGMGLGLYLARIILERFGGTVQLSNHPQGGAVTRIRLPLAALRV</sequence>
<dbReference type="EMBL" id="BDOQ01000018">
    <property type="protein sequence ID" value="GBG15422.1"/>
    <property type="molecule type" value="Genomic_DNA"/>
</dbReference>
<dbReference type="RefSeq" id="WP_109016566.1">
    <property type="nucleotide sequence ID" value="NZ_BDOQ01000018.1"/>
</dbReference>
<dbReference type="Gene3D" id="1.10.287.130">
    <property type="match status" value="1"/>
</dbReference>
<feature type="transmembrane region" description="Helical" evidence="10">
    <location>
        <begin position="100"/>
        <end position="117"/>
    </location>
</feature>
<keyword evidence="7" id="KW-0547">Nucleotide-binding</keyword>
<dbReference type="EC" id="2.7.13.3" evidence="3"/>
<comment type="catalytic activity">
    <reaction evidence="1">
        <text>ATP + protein L-histidine = ADP + protein N-phospho-L-histidine.</text>
        <dbReference type="EC" id="2.7.13.3"/>
    </reaction>
</comment>
<proteinExistence type="predicted"/>
<dbReference type="GO" id="GO:0005886">
    <property type="term" value="C:plasma membrane"/>
    <property type="evidence" value="ECO:0007669"/>
    <property type="project" value="UniProtKB-SubCell"/>
</dbReference>
<organism evidence="12 13">
    <name type="scientific">Novimethylophilus kurashikiensis</name>
    <dbReference type="NCBI Taxonomy" id="1825523"/>
    <lineage>
        <taxon>Bacteria</taxon>
        <taxon>Pseudomonadati</taxon>
        <taxon>Pseudomonadota</taxon>
        <taxon>Betaproteobacteria</taxon>
        <taxon>Nitrosomonadales</taxon>
        <taxon>Methylophilaceae</taxon>
        <taxon>Novimethylophilus</taxon>
    </lineage>
</organism>
<dbReference type="InterPro" id="IPR003594">
    <property type="entry name" value="HATPase_dom"/>
</dbReference>
<dbReference type="PRINTS" id="PR00344">
    <property type="entry name" value="BCTRLSENSOR"/>
</dbReference>
<evidence type="ECO:0000259" key="11">
    <source>
        <dbReference type="PROSITE" id="PS50109"/>
    </source>
</evidence>
<evidence type="ECO:0000256" key="5">
    <source>
        <dbReference type="ARBA" id="ARBA00022553"/>
    </source>
</evidence>
<evidence type="ECO:0000313" key="12">
    <source>
        <dbReference type="EMBL" id="GBG15422.1"/>
    </source>
</evidence>
<keyword evidence="10" id="KW-0812">Transmembrane</keyword>
<protein>
    <recommendedName>
        <fullName evidence="3">histidine kinase</fullName>
        <ecNumber evidence="3">2.7.13.3</ecNumber>
    </recommendedName>
</protein>
<reference evidence="12 13" key="1">
    <citation type="journal article" date="2018" name="Environ. Microbiol.">
        <title>Isolation and genomic characterization of Novimethylophilus kurashikiensis gen. nov. sp. nov., a new lanthanide-dependent methylotrophic species of Methylophilaceae.</title>
        <authorList>
            <person name="Lv H."/>
            <person name="Sahin N."/>
            <person name="Tani A."/>
        </authorList>
    </citation>
    <scope>NUCLEOTIDE SEQUENCE [LARGE SCALE GENOMIC DNA]</scope>
    <source>
        <strain evidence="12 13">La2-4</strain>
    </source>
</reference>
<feature type="transmembrane region" description="Helical" evidence="10">
    <location>
        <begin position="122"/>
        <end position="138"/>
    </location>
</feature>
<evidence type="ECO:0000313" key="13">
    <source>
        <dbReference type="Proteomes" id="UP000245081"/>
    </source>
</evidence>
<dbReference type="InterPro" id="IPR036890">
    <property type="entry name" value="HATPase_C_sf"/>
</dbReference>
<dbReference type="OrthoDB" id="9785252at2"/>
<feature type="transmembrane region" description="Helical" evidence="10">
    <location>
        <begin position="173"/>
        <end position="195"/>
    </location>
</feature>
<dbReference type="AlphaFoldDB" id="A0A2R5FB05"/>
<dbReference type="Pfam" id="PF02518">
    <property type="entry name" value="HATPase_c"/>
    <property type="match status" value="1"/>
</dbReference>
<keyword evidence="10" id="KW-1133">Transmembrane helix</keyword>
<evidence type="ECO:0000256" key="2">
    <source>
        <dbReference type="ARBA" id="ARBA00004651"/>
    </source>
</evidence>
<evidence type="ECO:0000256" key="8">
    <source>
        <dbReference type="ARBA" id="ARBA00022777"/>
    </source>
</evidence>
<dbReference type="PANTHER" id="PTHR44936">
    <property type="entry name" value="SENSOR PROTEIN CREC"/>
    <property type="match status" value="1"/>
</dbReference>
<evidence type="ECO:0000256" key="1">
    <source>
        <dbReference type="ARBA" id="ARBA00000085"/>
    </source>
</evidence>
<name>A0A2R5FB05_9PROT</name>
<comment type="subcellular location">
    <subcellularLocation>
        <location evidence="2">Cell membrane</location>
        <topology evidence="2">Multi-pass membrane protein</topology>
    </subcellularLocation>
</comment>
<keyword evidence="5" id="KW-0597">Phosphoprotein</keyword>
<dbReference type="GO" id="GO:0005524">
    <property type="term" value="F:ATP binding"/>
    <property type="evidence" value="ECO:0007669"/>
    <property type="project" value="UniProtKB-KW"/>
</dbReference>
<keyword evidence="10" id="KW-0472">Membrane</keyword>
<gene>
    <name evidence="12" type="primary">regB</name>
    <name evidence="12" type="ORF">NMK_3029</name>
</gene>